<accession>A0AAU9X860</accession>
<protein>
    <submittedName>
        <fullName evidence="1">Uncharacterized protein</fullName>
    </submittedName>
</protein>
<keyword evidence="2" id="KW-1185">Reference proteome</keyword>
<dbReference type="AlphaFoldDB" id="A0AAU9X860"/>
<dbReference type="EMBL" id="CALNXJ010000033">
    <property type="protein sequence ID" value="CAH3139877.1"/>
    <property type="molecule type" value="Genomic_DNA"/>
</dbReference>
<gene>
    <name evidence="1" type="ORF">PMEA_00019025</name>
</gene>
<feature type="non-terminal residue" evidence="1">
    <location>
        <position position="1"/>
    </location>
</feature>
<evidence type="ECO:0000313" key="2">
    <source>
        <dbReference type="Proteomes" id="UP001159428"/>
    </source>
</evidence>
<reference evidence="1 2" key="1">
    <citation type="submission" date="2022-05" db="EMBL/GenBank/DDBJ databases">
        <authorList>
            <consortium name="Genoscope - CEA"/>
            <person name="William W."/>
        </authorList>
    </citation>
    <scope>NUCLEOTIDE SEQUENCE [LARGE SCALE GENOMIC DNA]</scope>
</reference>
<evidence type="ECO:0000313" key="1">
    <source>
        <dbReference type="EMBL" id="CAH3139877.1"/>
    </source>
</evidence>
<proteinExistence type="predicted"/>
<sequence length="209" mass="24674">HRVHHNINIIYLHHFRIREKLEDYPRSCHRSTWYRVARMIFKFLFIVTISSVIANAQQEDDWKQLSLLPVCVRPRDKGYGHLQYHGKSKLVAALKLKHQTGKIRCTNNEAFDSNWGCAKENGFNIIVTDESNHVIYPHEELIKDSSGMWYYLPLADAVHSTEIVFEDFCHPFYLQQYGKLRFWYGEDLKKHSDTDNQGQVCFDVLALFI</sequence>
<dbReference type="Proteomes" id="UP001159428">
    <property type="component" value="Unassembled WGS sequence"/>
</dbReference>
<organism evidence="1 2">
    <name type="scientific">Pocillopora meandrina</name>
    <dbReference type="NCBI Taxonomy" id="46732"/>
    <lineage>
        <taxon>Eukaryota</taxon>
        <taxon>Metazoa</taxon>
        <taxon>Cnidaria</taxon>
        <taxon>Anthozoa</taxon>
        <taxon>Hexacorallia</taxon>
        <taxon>Scleractinia</taxon>
        <taxon>Astrocoeniina</taxon>
        <taxon>Pocilloporidae</taxon>
        <taxon>Pocillopora</taxon>
    </lineage>
</organism>
<comment type="caution">
    <text evidence="1">The sequence shown here is derived from an EMBL/GenBank/DDBJ whole genome shotgun (WGS) entry which is preliminary data.</text>
</comment>
<name>A0AAU9X860_9CNID</name>